<accession>A0A8B7PHD3</accession>
<dbReference type="GO" id="GO:0008270">
    <property type="term" value="F:zinc ion binding"/>
    <property type="evidence" value="ECO:0007669"/>
    <property type="project" value="InterPro"/>
</dbReference>
<dbReference type="PANTHER" id="PTHR10127:SF850">
    <property type="entry name" value="METALLOENDOPEPTIDASE"/>
    <property type="match status" value="1"/>
</dbReference>
<dbReference type="KEGG" id="hazt:108681090"/>
<dbReference type="GeneID" id="108681090"/>
<organism evidence="4 5">
    <name type="scientific">Hyalella azteca</name>
    <name type="common">Amphipod</name>
    <dbReference type="NCBI Taxonomy" id="294128"/>
    <lineage>
        <taxon>Eukaryota</taxon>
        <taxon>Metazoa</taxon>
        <taxon>Ecdysozoa</taxon>
        <taxon>Arthropoda</taxon>
        <taxon>Crustacea</taxon>
        <taxon>Multicrustacea</taxon>
        <taxon>Malacostraca</taxon>
        <taxon>Eumalacostraca</taxon>
        <taxon>Peracarida</taxon>
        <taxon>Amphipoda</taxon>
        <taxon>Senticaudata</taxon>
        <taxon>Talitrida</taxon>
        <taxon>Talitroidea</taxon>
        <taxon>Hyalellidae</taxon>
        <taxon>Hyalella</taxon>
    </lineage>
</organism>
<dbReference type="PANTHER" id="PTHR10127">
    <property type="entry name" value="DISCOIDIN, CUB, EGF, LAMININ , AND ZINC METALLOPROTEASE DOMAIN CONTAINING"/>
    <property type="match status" value="1"/>
</dbReference>
<evidence type="ECO:0000256" key="2">
    <source>
        <dbReference type="RuleBase" id="RU361183"/>
    </source>
</evidence>
<dbReference type="Gene3D" id="3.40.390.10">
    <property type="entry name" value="Collagenase (Catalytic Domain)"/>
    <property type="match status" value="1"/>
</dbReference>
<keyword evidence="2" id="KW-0479">Metal-binding</keyword>
<proteinExistence type="predicted"/>
<dbReference type="RefSeq" id="XP_018025564.1">
    <property type="nucleotide sequence ID" value="XM_018170075.2"/>
</dbReference>
<dbReference type="OrthoDB" id="291007at2759"/>
<dbReference type="SUPFAM" id="SSF55486">
    <property type="entry name" value="Metalloproteases ('zincins'), catalytic domain"/>
    <property type="match status" value="1"/>
</dbReference>
<feature type="domain" description="Peptidase M12A" evidence="3">
    <location>
        <begin position="100"/>
        <end position="318"/>
    </location>
</feature>
<dbReference type="EC" id="3.4.24.-" evidence="2"/>
<evidence type="ECO:0000313" key="5">
    <source>
        <dbReference type="RefSeq" id="XP_018025564.1"/>
    </source>
</evidence>
<gene>
    <name evidence="5" type="primary">LOC108681090</name>
</gene>
<dbReference type="InterPro" id="IPR001506">
    <property type="entry name" value="Peptidase_M12A"/>
</dbReference>
<dbReference type="InterPro" id="IPR024079">
    <property type="entry name" value="MetalloPept_cat_dom_sf"/>
</dbReference>
<evidence type="ECO:0000256" key="1">
    <source>
        <dbReference type="PROSITE-ProRule" id="PRU01211"/>
    </source>
</evidence>
<sequence>MRTILQNAACLLPLLQLLHLLLLLQLLQHASAEGNTTNWHCNFTQSEIPTQKEVVQTMLTEYAKNPDMNFYPRISVYREMSHNMDCLDDPELVRSAALKESLPDAGEPALWPGGNIPFTIDPSYAPDTAQRLRDALNAFNGASCVKFNERVNEDVYIRFISPNTTLEPLPVYDDSGNSTGAGKEFLEGKDPGYSGTIVDFLRTDADVKKGSSGVMQTLMYVLGIRREENRYDRDNFIQLEVTEEDPMKRRIFQKNRVTKLDLEFPYDTQSAAHITSHDAEILRVGLKPKDPSANPIKPSADNVLSPGDIKKINFLYCPGGAAPDGDSTDTPPSETEEPVPMAVLQPSDIEDLLKSSMSEGGNATFAEDVTESTTMADDEVTSEGDLVDDVDMGESGVGTLAASSLLVGVCALLRTLA</sequence>
<dbReference type="Proteomes" id="UP000694843">
    <property type="component" value="Unplaced"/>
</dbReference>
<comment type="caution">
    <text evidence="1">Lacks conserved residue(s) required for the propagation of feature annotation.</text>
</comment>
<keyword evidence="4" id="KW-1185">Reference proteome</keyword>
<keyword evidence="2" id="KW-0862">Zinc</keyword>
<dbReference type="PRINTS" id="PR00480">
    <property type="entry name" value="ASTACIN"/>
</dbReference>
<name>A0A8B7PHD3_HYAAZ</name>
<dbReference type="SMART" id="SM00235">
    <property type="entry name" value="ZnMc"/>
    <property type="match status" value="1"/>
</dbReference>
<feature type="chain" id="PRO_5034664239" description="Metalloendopeptidase" evidence="2">
    <location>
        <begin position="33"/>
        <end position="417"/>
    </location>
</feature>
<dbReference type="InterPro" id="IPR006026">
    <property type="entry name" value="Peptidase_Metallo"/>
</dbReference>
<dbReference type="AlphaFoldDB" id="A0A8B7PHD3"/>
<evidence type="ECO:0000313" key="4">
    <source>
        <dbReference type="Proteomes" id="UP000694843"/>
    </source>
</evidence>
<keyword evidence="2 5" id="KW-0482">Metalloprotease</keyword>
<feature type="signal peptide" evidence="2">
    <location>
        <begin position="1"/>
        <end position="32"/>
    </location>
</feature>
<evidence type="ECO:0000259" key="3">
    <source>
        <dbReference type="PROSITE" id="PS51864"/>
    </source>
</evidence>
<reference evidence="5" key="1">
    <citation type="submission" date="2025-08" db="UniProtKB">
        <authorList>
            <consortium name="RefSeq"/>
        </authorList>
    </citation>
    <scope>IDENTIFICATION</scope>
</reference>
<dbReference type="PROSITE" id="PS51864">
    <property type="entry name" value="ASTACIN"/>
    <property type="match status" value="1"/>
</dbReference>
<keyword evidence="2" id="KW-0378">Hydrolase</keyword>
<dbReference type="Pfam" id="PF01400">
    <property type="entry name" value="Astacin"/>
    <property type="match status" value="1"/>
</dbReference>
<dbReference type="GO" id="GO:0006508">
    <property type="term" value="P:proteolysis"/>
    <property type="evidence" value="ECO:0007669"/>
    <property type="project" value="UniProtKB-KW"/>
</dbReference>
<keyword evidence="2" id="KW-0645">Protease</keyword>
<comment type="cofactor">
    <cofactor evidence="2">
        <name>Zn(2+)</name>
        <dbReference type="ChEBI" id="CHEBI:29105"/>
    </cofactor>
    <text evidence="2">Binds 1 zinc ion per subunit.</text>
</comment>
<dbReference type="GO" id="GO:0004222">
    <property type="term" value="F:metalloendopeptidase activity"/>
    <property type="evidence" value="ECO:0007669"/>
    <property type="project" value="UniProtKB-UniRule"/>
</dbReference>
<keyword evidence="2" id="KW-0732">Signal</keyword>
<protein>
    <recommendedName>
        <fullName evidence="2">Metalloendopeptidase</fullName>
        <ecNumber evidence="2">3.4.24.-</ecNumber>
    </recommendedName>
</protein>